<reference evidence="1 2" key="1">
    <citation type="journal article" date="2019" name="Nat. Med.">
        <title>A library of human gut bacterial isolates paired with longitudinal multiomics data enables mechanistic microbiome research.</title>
        <authorList>
            <person name="Poyet M."/>
            <person name="Groussin M."/>
            <person name="Gibbons S.M."/>
            <person name="Avila-Pacheco J."/>
            <person name="Jiang X."/>
            <person name="Kearney S.M."/>
            <person name="Perrotta A.R."/>
            <person name="Berdy B."/>
            <person name="Zhao S."/>
            <person name="Lieberman T.D."/>
            <person name="Swanson P.K."/>
            <person name="Smith M."/>
            <person name="Roesemann S."/>
            <person name="Alexander J.E."/>
            <person name="Rich S.A."/>
            <person name="Livny J."/>
            <person name="Vlamakis H."/>
            <person name="Clish C."/>
            <person name="Bullock K."/>
            <person name="Deik A."/>
            <person name="Scott J."/>
            <person name="Pierce K.A."/>
            <person name="Xavier R.J."/>
            <person name="Alm E.J."/>
        </authorList>
    </citation>
    <scope>NUCLEOTIDE SEQUENCE [LARGE SCALE GENOMIC DNA]</scope>
    <source>
        <strain evidence="1 2">BIOML-A163</strain>
    </source>
</reference>
<protein>
    <submittedName>
        <fullName evidence="1">RagB/SusD family nutrient uptake outer membrane protein</fullName>
    </submittedName>
</protein>
<dbReference type="AlphaFoldDB" id="A0A5M5C0R5"/>
<dbReference type="Proteomes" id="UP000323717">
    <property type="component" value="Unassembled WGS sequence"/>
</dbReference>
<gene>
    <name evidence="1" type="ORF">F3D71_20840</name>
</gene>
<dbReference type="EMBL" id="VWLE01000384">
    <property type="protein sequence ID" value="KAA3944055.1"/>
    <property type="molecule type" value="Genomic_DNA"/>
</dbReference>
<sequence>GGTNVDDDPLVKAGITRPAAMDLRKDLASEQDRLKEFYSNYLTRKTKKGDSYDDSHSPLYIAFLPRYYILGFHQGIQGNNSTLLQTIGWGDYNNGGANGTFDPLAE</sequence>
<evidence type="ECO:0000313" key="1">
    <source>
        <dbReference type="EMBL" id="KAA3944055.1"/>
    </source>
</evidence>
<organism evidence="1 2">
    <name type="scientific">Bacteroides ovatus</name>
    <dbReference type="NCBI Taxonomy" id="28116"/>
    <lineage>
        <taxon>Bacteria</taxon>
        <taxon>Pseudomonadati</taxon>
        <taxon>Bacteroidota</taxon>
        <taxon>Bacteroidia</taxon>
        <taxon>Bacteroidales</taxon>
        <taxon>Bacteroidaceae</taxon>
        <taxon>Bacteroides</taxon>
    </lineage>
</organism>
<accession>A0A5M5C0R5</accession>
<comment type="caution">
    <text evidence="1">The sequence shown here is derived from an EMBL/GenBank/DDBJ whole genome shotgun (WGS) entry which is preliminary data.</text>
</comment>
<evidence type="ECO:0000313" key="2">
    <source>
        <dbReference type="Proteomes" id="UP000323717"/>
    </source>
</evidence>
<proteinExistence type="predicted"/>
<feature type="non-terminal residue" evidence="1">
    <location>
        <position position="1"/>
    </location>
</feature>
<name>A0A5M5C0R5_BACOV</name>